<dbReference type="GO" id="GO:0005634">
    <property type="term" value="C:nucleus"/>
    <property type="evidence" value="ECO:0007669"/>
    <property type="project" value="UniProtKB-SubCell"/>
</dbReference>
<evidence type="ECO:0000256" key="8">
    <source>
        <dbReference type="ARBA" id="ARBA00072008"/>
    </source>
</evidence>
<feature type="compositionally biased region" description="Basic and acidic residues" evidence="10">
    <location>
        <begin position="894"/>
        <end position="906"/>
    </location>
</feature>
<proteinExistence type="predicted"/>
<keyword evidence="5" id="KW-0943">RNA-mediated gene silencing</keyword>
<dbReference type="GO" id="GO:0003723">
    <property type="term" value="F:RNA binding"/>
    <property type="evidence" value="ECO:0007669"/>
    <property type="project" value="UniProtKB-KW"/>
</dbReference>
<feature type="domain" description="SURP motif" evidence="11">
    <location>
        <begin position="407"/>
        <end position="449"/>
    </location>
</feature>
<dbReference type="FunFam" id="1.10.10.790:FF:000012">
    <property type="entry name" value="G patch domain-containing protein TGH"/>
    <property type="match status" value="1"/>
</dbReference>
<evidence type="ECO:0000256" key="6">
    <source>
        <dbReference type="ARBA" id="ARBA00023242"/>
    </source>
</evidence>
<name>A0A8T3A3D5_DENNO</name>
<feature type="compositionally biased region" description="Basic and acidic residues" evidence="10">
    <location>
        <begin position="866"/>
        <end position="882"/>
    </location>
</feature>
<dbReference type="SMART" id="SM00648">
    <property type="entry name" value="SWAP"/>
    <property type="match status" value="1"/>
</dbReference>
<dbReference type="SMR" id="A0A8T3A3D5"/>
<evidence type="ECO:0000259" key="11">
    <source>
        <dbReference type="PROSITE" id="PS50128"/>
    </source>
</evidence>
<dbReference type="PROSITE" id="PS50128">
    <property type="entry name" value="SURP"/>
    <property type="match status" value="1"/>
</dbReference>
<feature type="compositionally biased region" description="Basic and acidic residues" evidence="10">
    <location>
        <begin position="927"/>
        <end position="937"/>
    </location>
</feature>
<dbReference type="SUPFAM" id="SSF109905">
    <property type="entry name" value="Surp module (SWAP domain)"/>
    <property type="match status" value="1"/>
</dbReference>
<dbReference type="OrthoDB" id="20507at2759"/>
<sequence>MASDDEDFVFYGTPISREEDTSARKRRAIAGAGNLRSLPAWKQEVTDEEGRRRFHGAFKGGFSAGYYNTVGSKEGWSPQTFTSSRKNRAEVNKQSIYNFLDDEDIKDMGGQALETSLKFDTFGFTATELAHKQAEREQKNRPSTIPGTVPDEIVVPASSSVGTKLLLKMGWRRGYSIKDTQASSLHDARREARKALLAFSGNVGGNNLSHAEFSQHDTGDSTLMDNDDLFSSHSTHAYVLNPKQDLNGLGYDPFKHAPEFKERKMLHESRNNQVVKTGVSMKGNHLGPNSGKYAPGFGIGALEDLDVEDEDIYASGLELFVSEVEEDQFSSIIVDDKLKLENSKNCLPGFKLASSSDYSLKRFHPPVIPPDFKPYHNFASPLETMEKFLDPPPAEVPPPEDDNARLLIDGFANLVARCGKLFEDLSKEKNRSNPLFSFLSGGIGCDYYARKLWEAKHRRSDQEKQAGVESVVSNHKMTADTRGKVLGERPLKRSSDETSKSAIQTKVVHFHSNLSDTFTQSAALVGSSECAKPFKEDPAKQDRFELFLKVKYQGGLRSTSYGGTDKMSEAERARERLDFEDAADALTKAKRNTEDRLQTNQQSIEFSRTGDERFVLSVGLTHRCSQDEEKLTENILPKREEFQWRPSPLLCKRFDIVDPFMGKPPPAPRPRSKMDALVFMTDSFMDAKNEGISTANRNSSFAAANKDSLPAAQLEVQEEQVLTAEQPDTDLSSSVQRPVDLYKAIFSDDSDDEDDVSFNSVVEPEKRSDGANTTLNRIIAGDFLESLGKELGLEVPMGPSHLDKANSASLVLPSNSKPTPALETSNALINDKEVRIHESRIPETTGISANPSKSYKSNDTESVYIEDGRPWPKDYGSLRDTKIISSRTGADGSFSDHEENKADKKDQNRKHRSGSRRQLSSSDSDSSEGRRYQDRSRSGKKASLKRKHTRHERYHKHKNSRTRIRCSDDESDSELSEDGGRDRKSRDRRRRAGRSKSDGKKYR</sequence>
<dbReference type="GO" id="GO:0031047">
    <property type="term" value="P:regulatory ncRNA-mediated gene silencing"/>
    <property type="evidence" value="ECO:0007669"/>
    <property type="project" value="UniProtKB-KW"/>
</dbReference>
<dbReference type="AlphaFoldDB" id="A0A8T3A3D5"/>
<accession>A0A8T3A3D5</accession>
<feature type="compositionally biased region" description="Basic residues" evidence="10">
    <location>
        <begin position="938"/>
        <end position="964"/>
    </location>
</feature>
<protein>
    <recommendedName>
        <fullName evidence="8">G patch domain-containing protein TGH homolog</fullName>
    </recommendedName>
    <alternativeName>
        <fullName evidence="9">Protein TOUGH homolog</fullName>
    </alternativeName>
</protein>
<evidence type="ECO:0000256" key="5">
    <source>
        <dbReference type="ARBA" id="ARBA00023158"/>
    </source>
</evidence>
<evidence type="ECO:0000256" key="4">
    <source>
        <dbReference type="ARBA" id="ARBA00022884"/>
    </source>
</evidence>
<evidence type="ECO:0000256" key="10">
    <source>
        <dbReference type="SAM" id="MobiDB-lite"/>
    </source>
</evidence>
<comment type="caution">
    <text evidence="12">The sequence shown here is derived from an EMBL/GenBank/DDBJ whole genome shotgun (WGS) entry which is preliminary data.</text>
</comment>
<evidence type="ECO:0000256" key="1">
    <source>
        <dbReference type="ARBA" id="ARBA00004123"/>
    </source>
</evidence>
<comment type="subcellular location">
    <subcellularLocation>
        <location evidence="1">Nucleus</location>
    </subcellularLocation>
</comment>
<feature type="region of interest" description="Disordered" evidence="10">
    <location>
        <begin position="839"/>
        <end position="1003"/>
    </location>
</feature>
<dbReference type="PANTHER" id="PTHR13384:SF19">
    <property type="entry name" value="G PATCH DOMAIN-CONTAINING PROTEIN 1"/>
    <property type="match status" value="1"/>
</dbReference>
<dbReference type="InterPro" id="IPR035967">
    <property type="entry name" value="SWAP/Surp_sf"/>
</dbReference>
<keyword evidence="4" id="KW-0694">RNA-binding</keyword>
<dbReference type="InterPro" id="IPR000061">
    <property type="entry name" value="Surp"/>
</dbReference>
<evidence type="ECO:0000313" key="12">
    <source>
        <dbReference type="EMBL" id="KAI0488540.1"/>
    </source>
</evidence>
<dbReference type="Pfam" id="PF26093">
    <property type="entry name" value="HTH_TGH"/>
    <property type="match status" value="1"/>
</dbReference>
<organism evidence="12 13">
    <name type="scientific">Dendrobium nobile</name>
    <name type="common">Orchid</name>
    <dbReference type="NCBI Taxonomy" id="94219"/>
    <lineage>
        <taxon>Eukaryota</taxon>
        <taxon>Viridiplantae</taxon>
        <taxon>Streptophyta</taxon>
        <taxon>Embryophyta</taxon>
        <taxon>Tracheophyta</taxon>
        <taxon>Spermatophyta</taxon>
        <taxon>Magnoliopsida</taxon>
        <taxon>Liliopsida</taxon>
        <taxon>Asparagales</taxon>
        <taxon>Orchidaceae</taxon>
        <taxon>Epidendroideae</taxon>
        <taxon>Malaxideae</taxon>
        <taxon>Dendrobiinae</taxon>
        <taxon>Dendrobium</taxon>
    </lineage>
</organism>
<dbReference type="InterPro" id="IPR011666">
    <property type="entry name" value="DUF1604"/>
</dbReference>
<dbReference type="EMBL" id="JAGYWB010000019">
    <property type="protein sequence ID" value="KAI0488540.1"/>
    <property type="molecule type" value="Genomic_DNA"/>
</dbReference>
<dbReference type="Gene3D" id="1.10.10.790">
    <property type="entry name" value="Surp module"/>
    <property type="match status" value="1"/>
</dbReference>
<evidence type="ECO:0000256" key="2">
    <source>
        <dbReference type="ARBA" id="ARBA00022604"/>
    </source>
</evidence>
<dbReference type="GO" id="GO:0006397">
    <property type="term" value="P:mRNA processing"/>
    <property type="evidence" value="ECO:0007669"/>
    <property type="project" value="UniProtKB-KW"/>
</dbReference>
<evidence type="ECO:0000313" key="13">
    <source>
        <dbReference type="Proteomes" id="UP000829196"/>
    </source>
</evidence>
<dbReference type="Pfam" id="PF07713">
    <property type="entry name" value="DUF1604"/>
    <property type="match status" value="1"/>
</dbReference>
<evidence type="ECO:0000256" key="9">
    <source>
        <dbReference type="ARBA" id="ARBA00079029"/>
    </source>
</evidence>
<dbReference type="Proteomes" id="UP000829196">
    <property type="component" value="Unassembled WGS sequence"/>
</dbReference>
<keyword evidence="6" id="KW-0539">Nucleus</keyword>
<reference evidence="12" key="1">
    <citation type="journal article" date="2022" name="Front. Genet.">
        <title>Chromosome-Scale Assembly of the Dendrobium nobile Genome Provides Insights Into the Molecular Mechanism of the Biosynthesis of the Medicinal Active Ingredient of Dendrobium.</title>
        <authorList>
            <person name="Xu Q."/>
            <person name="Niu S.-C."/>
            <person name="Li K.-L."/>
            <person name="Zheng P.-J."/>
            <person name="Zhang X.-J."/>
            <person name="Jia Y."/>
            <person name="Liu Y."/>
            <person name="Niu Y.-X."/>
            <person name="Yu L.-H."/>
            <person name="Chen D.-F."/>
            <person name="Zhang G.-Q."/>
        </authorList>
    </citation>
    <scope>NUCLEOTIDE SEQUENCE</scope>
    <source>
        <tissue evidence="12">Leaf</tissue>
    </source>
</reference>
<keyword evidence="2" id="KW-0341">Growth regulation</keyword>
<gene>
    <name evidence="12" type="ORF">KFK09_028376</name>
</gene>
<comment type="function">
    <text evidence="7">Functions as a component of microRNA (miRNA) and small interfering RNA (siRNA) biogenesis. May assist Dicer-like (DCL) proteins to efficiently process and/or recruit the precursors of miRNAs and siRNAs.</text>
</comment>
<evidence type="ECO:0000256" key="3">
    <source>
        <dbReference type="ARBA" id="ARBA00022664"/>
    </source>
</evidence>
<dbReference type="Pfam" id="PF01805">
    <property type="entry name" value="Surp"/>
    <property type="match status" value="1"/>
</dbReference>
<evidence type="ECO:0000256" key="7">
    <source>
        <dbReference type="ARBA" id="ARBA00056981"/>
    </source>
</evidence>
<feature type="compositionally biased region" description="Polar residues" evidence="10">
    <location>
        <begin position="845"/>
        <end position="861"/>
    </location>
</feature>
<keyword evidence="13" id="KW-1185">Reference proteome</keyword>
<keyword evidence="3" id="KW-0507">mRNA processing</keyword>
<dbReference type="PANTHER" id="PTHR13384">
    <property type="entry name" value="G PATCH DOMAIN-CONTAINING PROTEIN 1"/>
    <property type="match status" value="1"/>
</dbReference>